<dbReference type="Proteomes" id="UP001150569">
    <property type="component" value="Unassembled WGS sequence"/>
</dbReference>
<dbReference type="GO" id="GO:0006508">
    <property type="term" value="P:proteolysis"/>
    <property type="evidence" value="ECO:0007669"/>
    <property type="project" value="InterPro"/>
</dbReference>
<dbReference type="OrthoDB" id="248387at2759"/>
<comment type="caution">
    <text evidence="7">The sequence shown here is derived from an EMBL/GenBank/DDBJ whole genome shotgun (WGS) entry which is preliminary data.</text>
</comment>
<dbReference type="InterPro" id="IPR051543">
    <property type="entry name" value="Serine_Peptidase_S9A"/>
</dbReference>
<dbReference type="AlphaFoldDB" id="A0A9W8AEJ5"/>
<dbReference type="SUPFAM" id="SSF53474">
    <property type="entry name" value="alpha/beta-Hydrolases"/>
    <property type="match status" value="1"/>
</dbReference>
<dbReference type="Pfam" id="PF00326">
    <property type="entry name" value="Peptidase_S9"/>
    <property type="match status" value="1"/>
</dbReference>
<dbReference type="InterPro" id="IPR029058">
    <property type="entry name" value="AB_hydrolase_fold"/>
</dbReference>
<dbReference type="PANTHER" id="PTHR11757:SF19">
    <property type="entry name" value="PROLYL ENDOPEPTIDASE-LIKE"/>
    <property type="match status" value="1"/>
</dbReference>
<dbReference type="InterPro" id="IPR023302">
    <property type="entry name" value="Pept_S9A_N"/>
</dbReference>
<accession>A0A9W8AEJ5</accession>
<dbReference type="Pfam" id="PF02897">
    <property type="entry name" value="Peptidase_S9_N"/>
    <property type="match status" value="1"/>
</dbReference>
<dbReference type="SUPFAM" id="SSF50993">
    <property type="entry name" value="Peptidase/esterase 'gauge' domain"/>
    <property type="match status" value="1"/>
</dbReference>
<feature type="domain" description="Peptidase S9A N-terminal" evidence="6">
    <location>
        <begin position="23"/>
        <end position="448"/>
    </location>
</feature>
<sequence>MAFPSPAPSTIDMPDPPVTECIPFTRHYHGHAYVDQYAWLQDASPRRNPKIMAHLEAETAYMEASLLPQQDLEVTIYKELLDGCGTLATSAAAGQLTLDRADGPMDTSYLYGWRRRPGLIHPVYIRRPAGRQNDERVVLDLNEPRFSCAAIHRVAVSPDHRWLAFVIATTGADKLSLYFYHVRSRTVSPRDVVHNVAPTLAWADARTLLYCTPTTGKRPGQVYRHTLGTRLQQDMPILENHRPEVTLSVRVSASGAYVFIDLWEPTRSECHFIPAPAVARGAAPTRIQPFTHRLRYTVEHQGPHFVILGNRQGDEPRINGQVFYCPVVGPEFGCAAWRPLRPYDSQTLVEQVVPFANHLALVERARGQVSLRVLCGIDVVPGRPARFTGTVGPDAAAHRVPIPAGTTRVSVSPTAQGYHSNRLRFTVEGPQSPVVTYEYDLDRQARRPMFPSEERPEPDADDGAHLYTVERLAVDLPHVRDPFYLAPPRYVKIPVTLVYRADRMHRDGSNPAAILVDGVRGKADHAGYAPHWRPLLDRGFVVAVAHVRGGCANGRAWHEVYGRLLQRKSGAYDLLAVANALVKRRYTSAHRTAVLTLSPDEGLTAAAALNLKPQFFRAAVLHAPATDPLNALMADDAPAADREEFGDPTTDTTIFQYLISYAPYDRVAPRRLLPHILCHATLDGNYWQAAKWVSRLRAAGGDPHDRRETLLAVDLSPAPDRLPPLGTLARDLAFLVARLEDTVPALRTAPLIYPSRRGLSGSREIDFDATRTSCGSQS</sequence>
<evidence type="ECO:0000259" key="5">
    <source>
        <dbReference type="Pfam" id="PF00326"/>
    </source>
</evidence>
<evidence type="ECO:0000256" key="2">
    <source>
        <dbReference type="ARBA" id="ARBA00039290"/>
    </source>
</evidence>
<organism evidence="7 8">
    <name type="scientific">Tieghemiomyces parasiticus</name>
    <dbReference type="NCBI Taxonomy" id="78921"/>
    <lineage>
        <taxon>Eukaryota</taxon>
        <taxon>Fungi</taxon>
        <taxon>Fungi incertae sedis</taxon>
        <taxon>Zoopagomycota</taxon>
        <taxon>Kickxellomycotina</taxon>
        <taxon>Dimargaritomycetes</taxon>
        <taxon>Dimargaritales</taxon>
        <taxon>Dimargaritaceae</taxon>
        <taxon>Tieghemiomyces</taxon>
    </lineage>
</organism>
<evidence type="ECO:0000256" key="1">
    <source>
        <dbReference type="ARBA" id="ARBA00005228"/>
    </source>
</evidence>
<gene>
    <name evidence="7" type="ORF">IWQ60_004303</name>
</gene>
<dbReference type="Gene3D" id="3.40.50.1820">
    <property type="entry name" value="alpha/beta hydrolase"/>
    <property type="match status" value="1"/>
</dbReference>
<dbReference type="InterPro" id="IPR001375">
    <property type="entry name" value="Peptidase_S9_cat"/>
</dbReference>
<feature type="domain" description="Peptidase S9 prolyl oligopeptidase catalytic" evidence="5">
    <location>
        <begin position="535"/>
        <end position="702"/>
    </location>
</feature>
<dbReference type="PANTHER" id="PTHR11757">
    <property type="entry name" value="PROTEASE FAMILY S9A OLIGOPEPTIDASE"/>
    <property type="match status" value="1"/>
</dbReference>
<dbReference type="EMBL" id="JANBPT010000204">
    <property type="protein sequence ID" value="KAJ1925860.1"/>
    <property type="molecule type" value="Genomic_DNA"/>
</dbReference>
<comment type="function">
    <text evidence="4">Serine peptidase whose precise substrate specificity remains unclear. Does not cleave peptides after a arginine or lysine residue. Regulates trans-Golgi network morphology and sorting by regulating the membrane binding of the AP-1 complex. May play a role in the regulation of synaptic vesicle exocytosis.</text>
</comment>
<protein>
    <recommendedName>
        <fullName evidence="2">Prolyl endopeptidase-like</fullName>
    </recommendedName>
    <alternativeName>
        <fullName evidence="3">Prolylendopeptidase-like</fullName>
    </alternativeName>
</protein>
<dbReference type="Gene3D" id="2.130.10.120">
    <property type="entry name" value="Prolyl oligopeptidase, N-terminal domain"/>
    <property type="match status" value="1"/>
</dbReference>
<evidence type="ECO:0000313" key="7">
    <source>
        <dbReference type="EMBL" id="KAJ1925860.1"/>
    </source>
</evidence>
<evidence type="ECO:0000256" key="4">
    <source>
        <dbReference type="ARBA" id="ARBA00045448"/>
    </source>
</evidence>
<keyword evidence="8" id="KW-1185">Reference proteome</keyword>
<dbReference type="GO" id="GO:0004252">
    <property type="term" value="F:serine-type endopeptidase activity"/>
    <property type="evidence" value="ECO:0007669"/>
    <property type="project" value="InterPro"/>
</dbReference>
<comment type="similarity">
    <text evidence="1">Belongs to the peptidase S9A family.</text>
</comment>
<reference evidence="7" key="1">
    <citation type="submission" date="2022-07" db="EMBL/GenBank/DDBJ databases">
        <title>Phylogenomic reconstructions and comparative analyses of Kickxellomycotina fungi.</title>
        <authorList>
            <person name="Reynolds N.K."/>
            <person name="Stajich J.E."/>
            <person name="Barry K."/>
            <person name="Grigoriev I.V."/>
            <person name="Crous P."/>
            <person name="Smith M.E."/>
        </authorList>
    </citation>
    <scope>NUCLEOTIDE SEQUENCE</scope>
    <source>
        <strain evidence="7">RSA 861</strain>
    </source>
</reference>
<name>A0A9W8AEJ5_9FUNG</name>
<evidence type="ECO:0000256" key="3">
    <source>
        <dbReference type="ARBA" id="ARBA00042165"/>
    </source>
</evidence>
<proteinExistence type="inferred from homology"/>
<evidence type="ECO:0000313" key="8">
    <source>
        <dbReference type="Proteomes" id="UP001150569"/>
    </source>
</evidence>
<evidence type="ECO:0000259" key="6">
    <source>
        <dbReference type="Pfam" id="PF02897"/>
    </source>
</evidence>